<comment type="caution">
    <text evidence="2">The sequence shown here is derived from an EMBL/GenBank/DDBJ whole genome shotgun (WGS) entry which is preliminary data.</text>
</comment>
<dbReference type="EMBL" id="MCFI01000003">
    <property type="protein sequence ID" value="ORY86433.1"/>
    <property type="molecule type" value="Genomic_DNA"/>
</dbReference>
<feature type="region of interest" description="Disordered" evidence="1">
    <location>
        <begin position="75"/>
        <end position="102"/>
    </location>
</feature>
<dbReference type="RefSeq" id="XP_040727615.1">
    <property type="nucleotide sequence ID" value="XM_040872215.1"/>
</dbReference>
<name>A0A1Y2FR20_PROLT</name>
<feature type="non-terminal residue" evidence="2">
    <location>
        <position position="157"/>
    </location>
</feature>
<evidence type="ECO:0000313" key="2">
    <source>
        <dbReference type="EMBL" id="ORY86433.1"/>
    </source>
</evidence>
<organism evidence="2 3">
    <name type="scientific">Protomyces lactucae-debilis</name>
    <dbReference type="NCBI Taxonomy" id="2754530"/>
    <lineage>
        <taxon>Eukaryota</taxon>
        <taxon>Fungi</taxon>
        <taxon>Dikarya</taxon>
        <taxon>Ascomycota</taxon>
        <taxon>Taphrinomycotina</taxon>
        <taxon>Taphrinomycetes</taxon>
        <taxon>Taphrinales</taxon>
        <taxon>Protomycetaceae</taxon>
        <taxon>Protomyces</taxon>
    </lineage>
</organism>
<keyword evidence="3" id="KW-1185">Reference proteome</keyword>
<dbReference type="Proteomes" id="UP000193685">
    <property type="component" value="Unassembled WGS sequence"/>
</dbReference>
<dbReference type="AlphaFoldDB" id="A0A1Y2FR20"/>
<protein>
    <submittedName>
        <fullName evidence="2">Uncharacterized protein</fullName>
    </submittedName>
</protein>
<reference evidence="2 3" key="1">
    <citation type="submission" date="2016-07" db="EMBL/GenBank/DDBJ databases">
        <title>Pervasive Adenine N6-methylation of Active Genes in Fungi.</title>
        <authorList>
            <consortium name="DOE Joint Genome Institute"/>
            <person name="Mondo S.J."/>
            <person name="Dannebaum R.O."/>
            <person name="Kuo R.C."/>
            <person name="Labutti K."/>
            <person name="Haridas S."/>
            <person name="Kuo A."/>
            <person name="Salamov A."/>
            <person name="Ahrendt S.R."/>
            <person name="Lipzen A."/>
            <person name="Sullivan W."/>
            <person name="Andreopoulos W.B."/>
            <person name="Clum A."/>
            <person name="Lindquist E."/>
            <person name="Daum C."/>
            <person name="Ramamoorthy G.K."/>
            <person name="Gryganskyi A."/>
            <person name="Culley D."/>
            <person name="Magnuson J.K."/>
            <person name="James T.Y."/>
            <person name="O'Malley M.A."/>
            <person name="Stajich J.E."/>
            <person name="Spatafora J.W."/>
            <person name="Visel A."/>
            <person name="Grigoriev I.V."/>
        </authorList>
    </citation>
    <scope>NUCLEOTIDE SEQUENCE [LARGE SCALE GENOMIC DNA]</scope>
    <source>
        <strain evidence="2 3">12-1054</strain>
    </source>
</reference>
<accession>A0A1Y2FR20</accession>
<proteinExistence type="predicted"/>
<dbReference type="OrthoDB" id="10477566at2759"/>
<evidence type="ECO:0000313" key="3">
    <source>
        <dbReference type="Proteomes" id="UP000193685"/>
    </source>
</evidence>
<dbReference type="GeneID" id="63788814"/>
<sequence>MSSAWLVAASVLVVGGFLYISSGKKRRPTQHDLDPTLKKNQVRITTAKKAFRREDIDPEFLARLERRDIVEIPMGQPFPSAAAEPTTAQQDKQNDWLPDSLQKPKKTCFMPVTRLKGRTAFFLSTKLLFDALSKSLEKMHLLNLLCKHALSSGEADI</sequence>
<gene>
    <name evidence="2" type="ORF">BCR37DRAFT_412174</name>
</gene>
<evidence type="ECO:0000256" key="1">
    <source>
        <dbReference type="SAM" id="MobiDB-lite"/>
    </source>
</evidence>